<name>A0A139Q0U6_STRMT</name>
<evidence type="ECO:0000256" key="1">
    <source>
        <dbReference type="ARBA" id="ARBA00000223"/>
    </source>
</evidence>
<dbReference type="GO" id="GO:0006004">
    <property type="term" value="P:fucose metabolic process"/>
    <property type="evidence" value="ECO:0007669"/>
    <property type="project" value="TreeGrafter"/>
</dbReference>
<dbReference type="EMBL" id="LQOD01000015">
    <property type="protein sequence ID" value="KXT96139.1"/>
    <property type="molecule type" value="Genomic_DNA"/>
</dbReference>
<gene>
    <name evidence="4" type="ORF">SMIDD26_00101</name>
</gene>
<dbReference type="InterPro" id="IPR050443">
    <property type="entry name" value="RbsD/FucU_mutarotase"/>
</dbReference>
<evidence type="ECO:0000313" key="4">
    <source>
        <dbReference type="EMBL" id="KXT96139.1"/>
    </source>
</evidence>
<comment type="catalytic activity">
    <reaction evidence="1">
        <text>beta-D-ribopyranose = beta-D-ribofuranose</text>
        <dbReference type="Rhea" id="RHEA:25432"/>
        <dbReference type="ChEBI" id="CHEBI:27476"/>
        <dbReference type="ChEBI" id="CHEBI:47002"/>
        <dbReference type="EC" id="5.4.99.62"/>
    </reaction>
</comment>
<reference evidence="4 5" key="1">
    <citation type="submission" date="2016-01" db="EMBL/GenBank/DDBJ databases">
        <title>Highly variable Streptococcus oralis are common among viridans streptococci isolated from primates.</title>
        <authorList>
            <person name="Denapaite D."/>
            <person name="Rieger M."/>
            <person name="Koendgen S."/>
            <person name="Brueckner R."/>
            <person name="Ochigava I."/>
            <person name="Kappeler P."/>
            <person name="Maetz-Rensing K."/>
            <person name="Leendertz F."/>
            <person name="Hakenbeck R."/>
        </authorList>
    </citation>
    <scope>NUCLEOTIDE SEQUENCE [LARGE SCALE GENOMIC DNA]</scope>
    <source>
        <strain evidence="4 5">DD26</strain>
    </source>
</reference>
<dbReference type="InterPro" id="IPR023750">
    <property type="entry name" value="RbsD-like_sf"/>
</dbReference>
<dbReference type="GO" id="GO:0062193">
    <property type="term" value="F:D-ribose pyranase activity"/>
    <property type="evidence" value="ECO:0007669"/>
    <property type="project" value="UniProtKB-EC"/>
</dbReference>
<organism evidence="4 5">
    <name type="scientific">Streptococcus mitis</name>
    <dbReference type="NCBI Taxonomy" id="28037"/>
    <lineage>
        <taxon>Bacteria</taxon>
        <taxon>Bacillati</taxon>
        <taxon>Bacillota</taxon>
        <taxon>Bacilli</taxon>
        <taxon>Lactobacillales</taxon>
        <taxon>Streptococcaceae</taxon>
        <taxon>Streptococcus</taxon>
        <taxon>Streptococcus mitis group</taxon>
    </lineage>
</organism>
<protein>
    <submittedName>
        <fullName evidence="4">L-fucose mutarotase</fullName>
    </submittedName>
</protein>
<dbReference type="GO" id="GO:0042806">
    <property type="term" value="F:fucose binding"/>
    <property type="evidence" value="ECO:0007669"/>
    <property type="project" value="TreeGrafter"/>
</dbReference>
<dbReference type="AlphaFoldDB" id="A0A139Q0U6"/>
<accession>A0A139Q0U6</accession>
<evidence type="ECO:0000256" key="2">
    <source>
        <dbReference type="ARBA" id="ARBA00023235"/>
    </source>
</evidence>
<dbReference type="Pfam" id="PF05025">
    <property type="entry name" value="RbsD_FucU"/>
    <property type="match status" value="1"/>
</dbReference>
<dbReference type="Gene3D" id="3.40.1650.10">
    <property type="entry name" value="RbsD-like domain"/>
    <property type="match status" value="1"/>
</dbReference>
<dbReference type="PATRIC" id="fig|28037.233.peg.115"/>
<evidence type="ECO:0000256" key="3">
    <source>
        <dbReference type="ARBA" id="ARBA00036324"/>
    </source>
</evidence>
<dbReference type="PANTHER" id="PTHR31690:SF4">
    <property type="entry name" value="FUCOSE MUTAROTASE"/>
    <property type="match status" value="1"/>
</dbReference>
<dbReference type="InterPro" id="IPR007721">
    <property type="entry name" value="RbsD_FucU"/>
</dbReference>
<evidence type="ECO:0000313" key="5">
    <source>
        <dbReference type="Proteomes" id="UP000070458"/>
    </source>
</evidence>
<comment type="catalytic activity">
    <reaction evidence="3">
        <text>alpha-L-fucose = beta-L-fucose</text>
        <dbReference type="Rhea" id="RHEA:25580"/>
        <dbReference type="ChEBI" id="CHEBI:42548"/>
        <dbReference type="ChEBI" id="CHEBI:42589"/>
        <dbReference type="EC" id="5.1.3.29"/>
    </reaction>
</comment>
<dbReference type="PANTHER" id="PTHR31690">
    <property type="entry name" value="FUCOSE MUTAROTASE"/>
    <property type="match status" value="1"/>
</dbReference>
<sequence length="55" mass="6291">MIEGHGTDLKTITYLRREDFYERSKKAYAIVATGETSLYANIILKKGVVVERENV</sequence>
<dbReference type="GO" id="GO:0036373">
    <property type="term" value="F:L-fucose mutarotase activity"/>
    <property type="evidence" value="ECO:0007669"/>
    <property type="project" value="UniProtKB-EC"/>
</dbReference>
<keyword evidence="2" id="KW-0413">Isomerase</keyword>
<dbReference type="Proteomes" id="UP000070458">
    <property type="component" value="Unassembled WGS sequence"/>
</dbReference>
<proteinExistence type="predicted"/>
<dbReference type="SUPFAM" id="SSF102546">
    <property type="entry name" value="RbsD-like"/>
    <property type="match status" value="1"/>
</dbReference>
<comment type="caution">
    <text evidence="4">The sequence shown here is derived from an EMBL/GenBank/DDBJ whole genome shotgun (WGS) entry which is preliminary data.</text>
</comment>